<evidence type="ECO:0000313" key="1">
    <source>
        <dbReference type="EMBL" id="EEP20969.1"/>
    </source>
</evidence>
<name>C4FDD8_9BIFI</name>
<sequence>MAHRAARPAIRRRINGKPAKAASRFAYLRYPSNRHSATSSGPPQPHNLCLMQIRPAAYSKTHRREAIRNMPNGMVEWLHRIEG</sequence>
<evidence type="ECO:0000313" key="2">
    <source>
        <dbReference type="Proteomes" id="UP000006408"/>
    </source>
</evidence>
<reference evidence="1" key="1">
    <citation type="submission" date="2009-04" db="EMBL/GenBank/DDBJ databases">
        <authorList>
            <person name="Weinstock G."/>
            <person name="Sodergren E."/>
            <person name="Clifton S."/>
            <person name="Fulton L."/>
            <person name="Fulton B."/>
            <person name="Courtney L."/>
            <person name="Fronick C."/>
            <person name="Harrison M."/>
            <person name="Strong C."/>
            <person name="Farmer C."/>
            <person name="Delahaunty K."/>
            <person name="Markovic C."/>
            <person name="Hall O."/>
            <person name="Minx P."/>
            <person name="Tomlinson C."/>
            <person name="Mitreva M."/>
            <person name="Nelson J."/>
            <person name="Hou S."/>
            <person name="Wollam A."/>
            <person name="Pepin K.H."/>
            <person name="Johnson M."/>
            <person name="Bhonagiri V."/>
            <person name="Nash W.E."/>
            <person name="Warren W."/>
            <person name="Chinwalla A."/>
            <person name="Mardis E.R."/>
            <person name="Wilson R.K."/>
        </authorList>
    </citation>
    <scope>NUCLEOTIDE SEQUENCE [LARGE SCALE GENOMIC DNA]</scope>
    <source>
        <strain evidence="1">DSM 20098</strain>
    </source>
</reference>
<keyword evidence="2" id="KW-1185">Reference proteome</keyword>
<comment type="caution">
    <text evidence="1">The sequence shown here is derived from an EMBL/GenBank/DDBJ whole genome shotgun (WGS) entry which is preliminary data.</text>
</comment>
<protein>
    <submittedName>
        <fullName evidence="1">Uncharacterized protein</fullName>
    </submittedName>
</protein>
<dbReference type="Proteomes" id="UP000006408">
    <property type="component" value="Unassembled WGS sequence"/>
</dbReference>
<gene>
    <name evidence="1" type="ORF">BIFANG_02321</name>
</gene>
<dbReference type="HOGENOM" id="CLU_2535829_0_0_11"/>
<proteinExistence type="predicted"/>
<dbReference type="EMBL" id="ABYS02000004">
    <property type="protein sequence ID" value="EEP20969.1"/>
    <property type="molecule type" value="Genomic_DNA"/>
</dbReference>
<organism evidence="1 2">
    <name type="scientific">Bifidobacterium angulatum DSM 20098 = JCM 7096</name>
    <dbReference type="NCBI Taxonomy" id="518635"/>
    <lineage>
        <taxon>Bacteria</taxon>
        <taxon>Bacillati</taxon>
        <taxon>Actinomycetota</taxon>
        <taxon>Actinomycetes</taxon>
        <taxon>Bifidobacteriales</taxon>
        <taxon>Bifidobacteriaceae</taxon>
        <taxon>Bifidobacterium</taxon>
    </lineage>
</organism>
<accession>C4FDD8</accession>
<dbReference type="AlphaFoldDB" id="C4FDD8"/>